<dbReference type="Proteomes" id="UP000265618">
    <property type="component" value="Unassembled WGS sequence"/>
</dbReference>
<dbReference type="EMBL" id="BDIP01000025">
    <property type="protein sequence ID" value="GCA61969.1"/>
    <property type="molecule type" value="Genomic_DNA"/>
</dbReference>
<dbReference type="AlphaFoldDB" id="A0A391NTI2"/>
<comment type="caution">
    <text evidence="1">The sequence shown here is derived from an EMBL/GenBank/DDBJ whole genome shotgun (WGS) entry which is preliminary data.</text>
</comment>
<proteinExistence type="predicted"/>
<reference evidence="1 2" key="1">
    <citation type="journal article" date="2018" name="PLoS ONE">
        <title>The draft genome of Kipferlia bialata reveals reductive genome evolution in fornicate parasites.</title>
        <authorList>
            <person name="Tanifuji G."/>
            <person name="Takabayashi S."/>
            <person name="Kume K."/>
            <person name="Takagi M."/>
            <person name="Nakayama T."/>
            <person name="Kamikawa R."/>
            <person name="Inagaki Y."/>
            <person name="Hashimoto T."/>
        </authorList>
    </citation>
    <scope>NUCLEOTIDE SEQUENCE [LARGE SCALE GENOMIC DNA]</scope>
    <source>
        <strain evidence="1">NY0173</strain>
    </source>
</reference>
<gene>
    <name evidence="1" type="ORF">KIPB_000253</name>
</gene>
<organism evidence="1 2">
    <name type="scientific">Kipferlia bialata</name>
    <dbReference type="NCBI Taxonomy" id="797122"/>
    <lineage>
        <taxon>Eukaryota</taxon>
        <taxon>Metamonada</taxon>
        <taxon>Carpediemonas-like organisms</taxon>
        <taxon>Kipferlia</taxon>
    </lineage>
</organism>
<keyword evidence="2" id="KW-1185">Reference proteome</keyword>
<sequence length="42" mass="4463">MYSLVRDGKGKAVSVLPGDTFEFPTLSDEPVKVAIKRGLVAA</sequence>
<feature type="non-terminal residue" evidence="1">
    <location>
        <position position="42"/>
    </location>
</feature>
<protein>
    <submittedName>
        <fullName evidence="1">Uncharacterized protein</fullName>
    </submittedName>
</protein>
<evidence type="ECO:0000313" key="1">
    <source>
        <dbReference type="EMBL" id="GCA61969.1"/>
    </source>
</evidence>
<name>A0A391NTI2_9EUKA</name>
<accession>A0A391NTI2</accession>
<evidence type="ECO:0000313" key="2">
    <source>
        <dbReference type="Proteomes" id="UP000265618"/>
    </source>
</evidence>